<name>A0A0F9KR22_9ZZZZ</name>
<comment type="caution">
    <text evidence="1">The sequence shown here is derived from an EMBL/GenBank/DDBJ whole genome shotgun (WGS) entry which is preliminary data.</text>
</comment>
<protein>
    <recommendedName>
        <fullName evidence="2">Nucleotide-diphospho-sugar transferase domain-containing protein</fullName>
    </recommendedName>
</protein>
<gene>
    <name evidence="1" type="ORF">LCGC14_1604340</name>
</gene>
<proteinExistence type="predicted"/>
<evidence type="ECO:0008006" key="2">
    <source>
        <dbReference type="Google" id="ProtNLM"/>
    </source>
</evidence>
<sequence>MWLDCDIVFKSNISQLVKNLLQNHEVFYHLGIHKYSQDKGVESGCIGFKKYNEKFRLLEVMFDLYKTDKFKQYKRWDDSYMFKMAISKSLNISCLDIVQPYIERSGGHVICHGPFREYITHNKGIHQRSGLIIKNKSTLTT</sequence>
<evidence type="ECO:0000313" key="1">
    <source>
        <dbReference type="EMBL" id="KKM24513.1"/>
    </source>
</evidence>
<dbReference type="EMBL" id="LAZR01012910">
    <property type="protein sequence ID" value="KKM24513.1"/>
    <property type="molecule type" value="Genomic_DNA"/>
</dbReference>
<reference evidence="1" key="1">
    <citation type="journal article" date="2015" name="Nature">
        <title>Complex archaea that bridge the gap between prokaryotes and eukaryotes.</title>
        <authorList>
            <person name="Spang A."/>
            <person name="Saw J.H."/>
            <person name="Jorgensen S.L."/>
            <person name="Zaremba-Niedzwiedzka K."/>
            <person name="Martijn J."/>
            <person name="Lind A.E."/>
            <person name="van Eijk R."/>
            <person name="Schleper C."/>
            <person name="Guy L."/>
            <person name="Ettema T.J."/>
        </authorList>
    </citation>
    <scope>NUCLEOTIDE SEQUENCE</scope>
</reference>
<organism evidence="1">
    <name type="scientific">marine sediment metagenome</name>
    <dbReference type="NCBI Taxonomy" id="412755"/>
    <lineage>
        <taxon>unclassified sequences</taxon>
        <taxon>metagenomes</taxon>
        <taxon>ecological metagenomes</taxon>
    </lineage>
</organism>
<dbReference type="AlphaFoldDB" id="A0A0F9KR22"/>
<accession>A0A0F9KR22</accession>